<dbReference type="Pfam" id="PF07690">
    <property type="entry name" value="MFS_1"/>
    <property type="match status" value="1"/>
</dbReference>
<feature type="transmembrane region" description="Helical" evidence="1">
    <location>
        <begin position="282"/>
        <end position="299"/>
    </location>
</feature>
<feature type="transmembrane region" description="Helical" evidence="1">
    <location>
        <begin position="213"/>
        <end position="232"/>
    </location>
</feature>
<feature type="transmembrane region" description="Helical" evidence="1">
    <location>
        <begin position="84"/>
        <end position="115"/>
    </location>
</feature>
<dbReference type="PANTHER" id="PTHR23542:SF1">
    <property type="entry name" value="MAJOR FACILITATOR SUPERFAMILY (MFS) PROFILE DOMAIN-CONTAINING PROTEIN"/>
    <property type="match status" value="1"/>
</dbReference>
<keyword evidence="1" id="KW-0472">Membrane</keyword>
<protein>
    <recommendedName>
        <fullName evidence="4">MFS transporter</fullName>
    </recommendedName>
</protein>
<feature type="transmembrane region" description="Helical" evidence="1">
    <location>
        <begin position="252"/>
        <end position="270"/>
    </location>
</feature>
<feature type="transmembrane region" description="Helical" evidence="1">
    <location>
        <begin position="305"/>
        <end position="324"/>
    </location>
</feature>
<evidence type="ECO:0000256" key="1">
    <source>
        <dbReference type="SAM" id="Phobius"/>
    </source>
</evidence>
<dbReference type="SUPFAM" id="SSF103473">
    <property type="entry name" value="MFS general substrate transporter"/>
    <property type="match status" value="1"/>
</dbReference>
<dbReference type="GO" id="GO:0022857">
    <property type="term" value="F:transmembrane transporter activity"/>
    <property type="evidence" value="ECO:0007669"/>
    <property type="project" value="InterPro"/>
</dbReference>
<feature type="transmembrane region" description="Helical" evidence="1">
    <location>
        <begin position="369"/>
        <end position="388"/>
    </location>
</feature>
<feature type="transmembrane region" description="Helical" evidence="1">
    <location>
        <begin position="53"/>
        <end position="72"/>
    </location>
</feature>
<proteinExistence type="predicted"/>
<keyword evidence="1" id="KW-0812">Transmembrane</keyword>
<dbReference type="RefSeq" id="WP_205258948.1">
    <property type="nucleotide sequence ID" value="NZ_JAERWK010000003.1"/>
</dbReference>
<feature type="transmembrane region" description="Helical" evidence="1">
    <location>
        <begin position="169"/>
        <end position="192"/>
    </location>
</feature>
<dbReference type="Gene3D" id="1.20.1250.20">
    <property type="entry name" value="MFS general substrate transporter like domains"/>
    <property type="match status" value="1"/>
</dbReference>
<accession>A0A938Y575</accession>
<dbReference type="PANTHER" id="PTHR23542">
    <property type="match status" value="1"/>
</dbReference>
<evidence type="ECO:0008006" key="4">
    <source>
        <dbReference type="Google" id="ProtNLM"/>
    </source>
</evidence>
<gene>
    <name evidence="2" type="ORF">JL106_01690</name>
</gene>
<dbReference type="EMBL" id="JAERWK010000003">
    <property type="protein sequence ID" value="MBM9465990.1"/>
    <property type="molecule type" value="Genomic_DNA"/>
</dbReference>
<reference evidence="2" key="1">
    <citation type="submission" date="2021-01" db="EMBL/GenBank/DDBJ databases">
        <title>YIM 132084 draft genome.</title>
        <authorList>
            <person name="An D."/>
        </authorList>
    </citation>
    <scope>NUCLEOTIDE SEQUENCE</scope>
    <source>
        <strain evidence="2">YIM 132084</strain>
    </source>
</reference>
<dbReference type="InterPro" id="IPR011701">
    <property type="entry name" value="MFS"/>
</dbReference>
<keyword evidence="3" id="KW-1185">Reference proteome</keyword>
<evidence type="ECO:0000313" key="3">
    <source>
        <dbReference type="Proteomes" id="UP000663792"/>
    </source>
</evidence>
<dbReference type="Proteomes" id="UP000663792">
    <property type="component" value="Unassembled WGS sequence"/>
</dbReference>
<dbReference type="AlphaFoldDB" id="A0A938Y575"/>
<organism evidence="2 3">
    <name type="scientific">Nakamurella leprariae</name>
    <dbReference type="NCBI Taxonomy" id="2803911"/>
    <lineage>
        <taxon>Bacteria</taxon>
        <taxon>Bacillati</taxon>
        <taxon>Actinomycetota</taxon>
        <taxon>Actinomycetes</taxon>
        <taxon>Nakamurellales</taxon>
        <taxon>Nakamurellaceae</taxon>
        <taxon>Nakamurella</taxon>
    </lineage>
</organism>
<sequence>MTALFATYRRLPRLAGPWFLPIAFLARLPFSMTQIGTVVLVTAETGSVAAGGLAAGLLSAGLAIGGPTLGWLTGRWGQRIVMGAASLLAATLSITLVVLVTTGAPLVLVGAAAFFGGAMTPPIGPLIRVRWVGLTARDGGLPTAMSYEGAADEVAYVLGPALVSVLAALVHPVAAVLTAAVLIGVFGTLVALHPTADAAPARSARPAGRRFRIDATVIGVVVGGLAMGAFFGSMQTGVTGVARAAGDESAAGLIYACMAIGSAVTALAMAVAPSRWSLADRLLAFTAALTLLIVPLFTVSHPAVLAVWLVPLGCASGPLLITLFSLAERSADPSRVAVAMTTLSSSVVVGYAVGSALGGRMVEDVAPSAAFGVAVAVAALGTANALLLRRTATRTAGPS</sequence>
<comment type="caution">
    <text evidence="2">The sequence shown here is derived from an EMBL/GenBank/DDBJ whole genome shotgun (WGS) entry which is preliminary data.</text>
</comment>
<name>A0A938Y575_9ACTN</name>
<keyword evidence="1" id="KW-1133">Transmembrane helix</keyword>
<evidence type="ECO:0000313" key="2">
    <source>
        <dbReference type="EMBL" id="MBM9465990.1"/>
    </source>
</evidence>
<dbReference type="InterPro" id="IPR036259">
    <property type="entry name" value="MFS_trans_sf"/>
</dbReference>
<feature type="transmembrane region" description="Helical" evidence="1">
    <location>
        <begin position="336"/>
        <end position="357"/>
    </location>
</feature>